<dbReference type="SUPFAM" id="SSF52058">
    <property type="entry name" value="L domain-like"/>
    <property type="match status" value="1"/>
</dbReference>
<evidence type="ECO:0000313" key="2">
    <source>
        <dbReference type="Proteomes" id="UP000826271"/>
    </source>
</evidence>
<dbReference type="AlphaFoldDB" id="A0AAV6X546"/>
<sequence length="363" mass="42719">MQRIRYEDFFLLIGRENENARAAEDMENIPCLCINHHDFSSTIHRRRRYWSHVRSILHFSYGDKISKNLFSFASGFKLLRVLEFLQLQFPSFPDEIVKLFHLRYLACRIKHSGHSISLPPSISKLQNLQTLIVYTANAAVSRYFISLPSCPPRQKMNWCRHLQECLETVPNLKKLEVRYTQCDRYDKWQKYCLNNLVHLCQLETLHISFILITGLIKFPDPFHRSFAFPLSLKKLSLYGCSLPWKDLSVVGSLPNLELLKLKYDSFVGKEWEPVEGEFLRLKFLLLEMLNVKCWRAENTHFPTLEHLEIIECSHLEDIPPEIPTLKLIEVKGSNLAGESALRMQEEQRDMGNDTLQVRVFNYW</sequence>
<proteinExistence type="predicted"/>
<organism evidence="1 2">
    <name type="scientific">Buddleja alternifolia</name>
    <dbReference type="NCBI Taxonomy" id="168488"/>
    <lineage>
        <taxon>Eukaryota</taxon>
        <taxon>Viridiplantae</taxon>
        <taxon>Streptophyta</taxon>
        <taxon>Embryophyta</taxon>
        <taxon>Tracheophyta</taxon>
        <taxon>Spermatophyta</taxon>
        <taxon>Magnoliopsida</taxon>
        <taxon>eudicotyledons</taxon>
        <taxon>Gunneridae</taxon>
        <taxon>Pentapetalae</taxon>
        <taxon>asterids</taxon>
        <taxon>lamiids</taxon>
        <taxon>Lamiales</taxon>
        <taxon>Scrophulariaceae</taxon>
        <taxon>Buddlejeae</taxon>
        <taxon>Buddleja</taxon>
    </lineage>
</organism>
<reference evidence="1" key="1">
    <citation type="submission" date="2019-10" db="EMBL/GenBank/DDBJ databases">
        <authorList>
            <person name="Zhang R."/>
            <person name="Pan Y."/>
            <person name="Wang J."/>
            <person name="Ma R."/>
            <person name="Yu S."/>
        </authorList>
    </citation>
    <scope>NUCLEOTIDE SEQUENCE</scope>
    <source>
        <strain evidence="1">LA-IB0</strain>
        <tissue evidence="1">Leaf</tissue>
    </source>
</reference>
<protein>
    <submittedName>
        <fullName evidence="1">Uncharacterized protein</fullName>
    </submittedName>
</protein>
<comment type="caution">
    <text evidence="1">The sequence shown here is derived from an EMBL/GenBank/DDBJ whole genome shotgun (WGS) entry which is preliminary data.</text>
</comment>
<dbReference type="Gene3D" id="3.80.10.10">
    <property type="entry name" value="Ribonuclease Inhibitor"/>
    <property type="match status" value="1"/>
</dbReference>
<gene>
    <name evidence="1" type="ORF">BUALT_Bualt08G0083300</name>
</gene>
<evidence type="ECO:0000313" key="1">
    <source>
        <dbReference type="EMBL" id="KAG8377916.1"/>
    </source>
</evidence>
<dbReference type="InterPro" id="IPR032675">
    <property type="entry name" value="LRR_dom_sf"/>
</dbReference>
<keyword evidence="2" id="KW-1185">Reference proteome</keyword>
<dbReference type="PANTHER" id="PTHR15140:SF37">
    <property type="entry name" value="UBIQUITIN-LIKE DOMAIN-CONTAINING PROTEIN"/>
    <property type="match status" value="1"/>
</dbReference>
<dbReference type="PANTHER" id="PTHR15140">
    <property type="entry name" value="TUBULIN-SPECIFIC CHAPERONE E"/>
    <property type="match status" value="1"/>
</dbReference>
<accession>A0AAV6X546</accession>
<dbReference type="EMBL" id="WHWC01000008">
    <property type="protein sequence ID" value="KAG8377916.1"/>
    <property type="molecule type" value="Genomic_DNA"/>
</dbReference>
<dbReference type="Proteomes" id="UP000826271">
    <property type="component" value="Unassembled WGS sequence"/>
</dbReference>
<name>A0AAV6X546_9LAMI</name>